<organism evidence="1 2">
    <name type="scientific">Neptunomonas qingdaonensis</name>
    <dbReference type="NCBI Taxonomy" id="1045558"/>
    <lineage>
        <taxon>Bacteria</taxon>
        <taxon>Pseudomonadati</taxon>
        <taxon>Pseudomonadota</taxon>
        <taxon>Gammaproteobacteria</taxon>
        <taxon>Oceanospirillales</taxon>
        <taxon>Oceanospirillaceae</taxon>
        <taxon>Neptunomonas</taxon>
    </lineage>
</organism>
<keyword evidence="2" id="KW-1185">Reference proteome</keyword>
<dbReference type="AlphaFoldDB" id="A0A1I2WD69"/>
<evidence type="ECO:0000313" key="2">
    <source>
        <dbReference type="Proteomes" id="UP000198623"/>
    </source>
</evidence>
<reference evidence="2" key="1">
    <citation type="submission" date="2016-10" db="EMBL/GenBank/DDBJ databases">
        <authorList>
            <person name="Varghese N."/>
            <person name="Submissions S."/>
        </authorList>
    </citation>
    <scope>NUCLEOTIDE SEQUENCE [LARGE SCALE GENOMIC DNA]</scope>
    <source>
        <strain evidence="2">CGMCC 1.10971</strain>
    </source>
</reference>
<proteinExistence type="predicted"/>
<dbReference type="OrthoDB" id="6087797at2"/>
<evidence type="ECO:0000313" key="1">
    <source>
        <dbReference type="EMBL" id="SFG98156.1"/>
    </source>
</evidence>
<accession>A0A1I2WD69</accession>
<gene>
    <name evidence="1" type="ORF">SAMN05216175_1244</name>
</gene>
<dbReference type="Proteomes" id="UP000198623">
    <property type="component" value="Unassembled WGS sequence"/>
</dbReference>
<dbReference type="EMBL" id="FOOU01000024">
    <property type="protein sequence ID" value="SFG98156.1"/>
    <property type="molecule type" value="Genomic_DNA"/>
</dbReference>
<dbReference type="STRING" id="1045558.SAMN05216175_1244"/>
<name>A0A1I2WD69_9GAMM</name>
<protein>
    <submittedName>
        <fullName evidence="1">Uncharacterized protein</fullName>
    </submittedName>
</protein>
<sequence>MINLASLSFHFDVVEDRIRLIGNLDNGQQRVDFWLTRRLVLRLLDASPKLLQQTSEKVSRTPFEHQSAMAQFEHDEAQQAQLVRQDASLTHEGFQALLLRRLDISFQKEQYCLSFFVSDDAACFAFSVLSRQEMHQILHWMHKGCLQLKWGVSNSLFDLNEQAPTRLQ</sequence>
<dbReference type="RefSeq" id="WP_090731009.1">
    <property type="nucleotide sequence ID" value="NZ_FOOU01000024.1"/>
</dbReference>